<dbReference type="GO" id="GO:0009267">
    <property type="term" value="P:cellular response to starvation"/>
    <property type="evidence" value="ECO:0007669"/>
    <property type="project" value="TreeGrafter"/>
</dbReference>
<dbReference type="InterPro" id="IPR045111">
    <property type="entry name" value="Vps41/Vps8"/>
</dbReference>
<dbReference type="InterPro" id="IPR000547">
    <property type="entry name" value="Clathrin_H-chain/VPS_repeat"/>
</dbReference>
<dbReference type="SMART" id="SM00299">
    <property type="entry name" value="CLH"/>
    <property type="match status" value="1"/>
</dbReference>
<dbReference type="PROSITE" id="PS50236">
    <property type="entry name" value="CHCR"/>
    <property type="match status" value="1"/>
</dbReference>
<dbReference type="GO" id="GO:0030897">
    <property type="term" value="C:HOPS complex"/>
    <property type="evidence" value="ECO:0007669"/>
    <property type="project" value="TreeGrafter"/>
</dbReference>
<dbReference type="Gene3D" id="2.130.10.10">
    <property type="entry name" value="YVTN repeat-like/Quinoprotein amine dehydrogenase"/>
    <property type="match status" value="1"/>
</dbReference>
<evidence type="ECO:0000256" key="5">
    <source>
        <dbReference type="SAM" id="Phobius"/>
    </source>
</evidence>
<dbReference type="EMBL" id="JADGJH010001228">
    <property type="protein sequence ID" value="KAJ3116451.1"/>
    <property type="molecule type" value="Genomic_DNA"/>
</dbReference>
<keyword evidence="5" id="KW-1133">Transmembrane helix</keyword>
<gene>
    <name evidence="7" type="primary">VPS41</name>
    <name evidence="7" type="ORF">HK100_001062</name>
</gene>
<dbReference type="GO" id="GO:0005770">
    <property type="term" value="C:late endosome"/>
    <property type="evidence" value="ECO:0007669"/>
    <property type="project" value="TreeGrafter"/>
</dbReference>
<dbReference type="GO" id="GO:0016236">
    <property type="term" value="P:macroautophagy"/>
    <property type="evidence" value="ECO:0007669"/>
    <property type="project" value="TreeGrafter"/>
</dbReference>
<dbReference type="AlphaFoldDB" id="A0AAD5XF47"/>
<evidence type="ECO:0000256" key="4">
    <source>
        <dbReference type="SAM" id="MobiDB-lite"/>
    </source>
</evidence>
<keyword evidence="1" id="KW-0813">Transport</keyword>
<reference evidence="7" key="1">
    <citation type="submission" date="2020-05" db="EMBL/GenBank/DDBJ databases">
        <title>Phylogenomic resolution of chytrid fungi.</title>
        <authorList>
            <person name="Stajich J.E."/>
            <person name="Amses K."/>
            <person name="Simmons R."/>
            <person name="Seto K."/>
            <person name="Myers J."/>
            <person name="Bonds A."/>
            <person name="Quandt C.A."/>
            <person name="Barry K."/>
            <person name="Liu P."/>
            <person name="Grigoriev I."/>
            <person name="Longcore J.E."/>
            <person name="James T.Y."/>
        </authorList>
    </citation>
    <scope>NUCLEOTIDE SEQUENCE</scope>
    <source>
        <strain evidence="7">JEL0513</strain>
    </source>
</reference>
<dbReference type="Proteomes" id="UP001211907">
    <property type="component" value="Unassembled WGS sequence"/>
</dbReference>
<dbReference type="InterPro" id="IPR011990">
    <property type="entry name" value="TPR-like_helical_dom_sf"/>
</dbReference>
<feature type="domain" description="Vps41 beta-propeller" evidence="6">
    <location>
        <begin position="189"/>
        <end position="534"/>
    </location>
</feature>
<accession>A0AAD5XF47</accession>
<dbReference type="Pfam" id="PF23411">
    <property type="entry name" value="Beta-prop_Vps41"/>
    <property type="match status" value="1"/>
</dbReference>
<protein>
    <submittedName>
        <fullName evidence="7">Vacuolar protein sorting-associated protein 41</fullName>
    </submittedName>
</protein>
<feature type="compositionally biased region" description="Acidic residues" evidence="4">
    <location>
        <begin position="159"/>
        <end position="186"/>
    </location>
</feature>
<dbReference type="InterPro" id="IPR036322">
    <property type="entry name" value="WD40_repeat_dom_sf"/>
</dbReference>
<dbReference type="InterPro" id="IPR015943">
    <property type="entry name" value="WD40/YVTN_repeat-like_dom_sf"/>
</dbReference>
<evidence type="ECO:0000256" key="1">
    <source>
        <dbReference type="ARBA" id="ARBA00022448"/>
    </source>
</evidence>
<evidence type="ECO:0000256" key="2">
    <source>
        <dbReference type="ARBA" id="ARBA00022927"/>
    </source>
</evidence>
<dbReference type="Gene3D" id="1.25.40.10">
    <property type="entry name" value="Tetratricopeptide repeat domain"/>
    <property type="match status" value="1"/>
</dbReference>
<keyword evidence="2" id="KW-0653">Protein transport</keyword>
<organism evidence="7 8">
    <name type="scientific">Physocladia obscura</name>
    <dbReference type="NCBI Taxonomy" id="109957"/>
    <lineage>
        <taxon>Eukaryota</taxon>
        <taxon>Fungi</taxon>
        <taxon>Fungi incertae sedis</taxon>
        <taxon>Chytridiomycota</taxon>
        <taxon>Chytridiomycota incertae sedis</taxon>
        <taxon>Chytridiomycetes</taxon>
        <taxon>Chytridiales</taxon>
        <taxon>Chytriomycetaceae</taxon>
        <taxon>Physocladia</taxon>
    </lineage>
</organism>
<evidence type="ECO:0000313" key="7">
    <source>
        <dbReference type="EMBL" id="KAJ3116451.1"/>
    </source>
</evidence>
<keyword evidence="5" id="KW-0812">Transmembrane</keyword>
<evidence type="ECO:0000259" key="6">
    <source>
        <dbReference type="Pfam" id="PF23411"/>
    </source>
</evidence>
<dbReference type="PANTHER" id="PTHR12616:SF1">
    <property type="entry name" value="VACUOLAR PROTEIN SORTING-ASSOCIATED PROTEIN 41 HOMOLOG"/>
    <property type="match status" value="1"/>
</dbReference>
<dbReference type="SUPFAM" id="SSF50978">
    <property type="entry name" value="WD40 repeat-like"/>
    <property type="match status" value="1"/>
</dbReference>
<evidence type="ECO:0000313" key="8">
    <source>
        <dbReference type="Proteomes" id="UP001211907"/>
    </source>
</evidence>
<comment type="caution">
    <text evidence="7">The sequence shown here is derived from an EMBL/GenBank/DDBJ whole genome shotgun (WGS) entry which is preliminary data.</text>
</comment>
<keyword evidence="5" id="KW-0472">Membrane</keyword>
<evidence type="ECO:0000256" key="3">
    <source>
        <dbReference type="PROSITE-ProRule" id="PRU01006"/>
    </source>
</evidence>
<dbReference type="Pfam" id="PF23556">
    <property type="entry name" value="TPR_Vps41"/>
    <property type="match status" value="1"/>
</dbReference>
<keyword evidence="8" id="KW-1185">Reference proteome</keyword>
<dbReference type="GO" id="GO:0034058">
    <property type="term" value="P:endosomal vesicle fusion"/>
    <property type="evidence" value="ECO:0007669"/>
    <property type="project" value="TreeGrafter"/>
</dbReference>
<dbReference type="GO" id="GO:0006623">
    <property type="term" value="P:protein targeting to vacuole"/>
    <property type="evidence" value="ECO:0007669"/>
    <property type="project" value="InterPro"/>
</dbReference>
<feature type="region of interest" description="Disordered" evidence="4">
    <location>
        <begin position="152"/>
        <end position="188"/>
    </location>
</feature>
<sequence length="1126" mass="125460">MSEVISSNVGASKQMETIANYGKFSSCLAFGAMLFSFVSIGTVTTPSSNPQKIIIFTRISYTSDIIANAFLIGVEAVLVAMKLKLRNLYLPKRDGNCSDKSAKMTLLTRMESIKMSRSNINKIFIGMNLTETEGATLDSTADSEVEILGIKQTAHPGSETEDSDNDSNDNYDSTDDDDDDDEDDGEPMLKYQRLSGTLGDSLKKDAVSTIAVCDRFLALGTHAGHVHILDLSGNNVKKFSPHAASVTAIAIDSSAEYVASASDDAYRKEKKKSQKLMRFVSYMQAELSSARYILPMPVKCVALEPEYSKKPSRTHISGGTAEELVMTGKGWFSSFDTVLSSGEGAIWAIEWRNNYIAWANNAGVKIYDFSTSQKFAYIERPAGSPRADLFRCNLCWKDDNTLMIGWADSVKICVVKERSKTDGVIASVGNTTSAVTPVNLPSKFVEIVSEFETDFVVSGIAPLRNQIVLLSFITNVDDIRNIDVLPSADFVPEKLLSQPPEIHVVDLNGDHVANDVLSLFGYEHYRANDYRLDIVVAKPRDLDDHIEFLVSQSRYEEALLAAERATVSKKEADGSAYQGRMGVDDVVAIGLKYLKSLMDQGNFDQTAAMTSKILRQDPKLWEQWVYSFIGVNKLSILLPFIPFTEVRMNKAVYEMVLSQFLETDQKIFLSLVKAWPSELYDVSTVADGIEALLVSDPGNFDLLDAAVDLCTNSKRYDKALVFGLKRCVPKILDTIVQHNLFQTVQSNIVLMMDYIFVEVKRDEDLNGSRLWTGKNDGFSSISNTNLVDERVRIVRRAGLHSGIVLLVSNTDRAPVSSIVKQLLQTRKYLHVYLDALFRFNEQEGVQFHPLQVALYADFDPTRLIDFLRSSSAMYKVQSAYELCEIRDLVPEMVYLLGKMGNNRKALQLVIQRLGNVQQAIDFAKEQNDDVLWDDLIKYSMDKPPFIIGLLENLGSHIDPVKVIRKIPEGLPIPHLQASLIKIMTDYGIQMSLREGCAKILVSDAVKLMESLYRNQRRAICFNDLSSKTLHQVKLSALQEPPITDTMQNTIDTLYMPAEFLNTPTSPLLPAMSIVDGELSDTFAEMKDNAANHEVADLDGFMGLQDSRTQLVNKVHTVHIACPMCRV</sequence>
<dbReference type="InterPro" id="IPR057780">
    <property type="entry name" value="Beta-prop_Vps41"/>
</dbReference>
<feature type="transmembrane region" description="Helical" evidence="5">
    <location>
        <begin position="21"/>
        <end position="45"/>
    </location>
</feature>
<feature type="repeat" description="CHCR" evidence="3">
    <location>
        <begin position="803"/>
        <end position="948"/>
    </location>
</feature>
<name>A0AAD5XF47_9FUNG</name>
<dbReference type="PANTHER" id="PTHR12616">
    <property type="entry name" value="VACUOLAR PROTEIN SORTING VPS41"/>
    <property type="match status" value="1"/>
</dbReference>
<proteinExistence type="predicted"/>